<proteinExistence type="predicted"/>
<accession>A0AAD5SPE3</accession>
<feature type="compositionally biased region" description="Low complexity" evidence="1">
    <location>
        <begin position="82"/>
        <end position="97"/>
    </location>
</feature>
<name>A0AAD5SPE3_9FUNG</name>
<keyword evidence="3" id="KW-1185">Reference proteome</keyword>
<protein>
    <submittedName>
        <fullName evidence="2">Uncharacterized protein</fullName>
    </submittedName>
</protein>
<evidence type="ECO:0000256" key="1">
    <source>
        <dbReference type="SAM" id="MobiDB-lite"/>
    </source>
</evidence>
<dbReference type="AlphaFoldDB" id="A0AAD5SPE3"/>
<dbReference type="Proteomes" id="UP001211907">
    <property type="component" value="Unassembled WGS sequence"/>
</dbReference>
<feature type="compositionally biased region" description="Basic and acidic residues" evidence="1">
    <location>
        <begin position="103"/>
        <end position="112"/>
    </location>
</feature>
<feature type="non-terminal residue" evidence="2">
    <location>
        <position position="137"/>
    </location>
</feature>
<sequence length="137" mass="15146">MPKKFVNVHCAGVTTRINVTDMEDLSELRRAVKGEYGDAIDTPALIQLWAGETRITDLGDIPEKYYEKIKNGGLSLAIQTTSSPSRNASSSSPFADPDSTEPALKKQRTEDLPRPIDAFLDHGAWLEFVSSERLKLP</sequence>
<gene>
    <name evidence="2" type="ORF">HK100_008500</name>
</gene>
<feature type="region of interest" description="Disordered" evidence="1">
    <location>
        <begin position="79"/>
        <end position="112"/>
    </location>
</feature>
<evidence type="ECO:0000313" key="3">
    <source>
        <dbReference type="Proteomes" id="UP001211907"/>
    </source>
</evidence>
<dbReference type="EMBL" id="JADGJH010004148">
    <property type="protein sequence ID" value="KAJ3087016.1"/>
    <property type="molecule type" value="Genomic_DNA"/>
</dbReference>
<organism evidence="2 3">
    <name type="scientific">Physocladia obscura</name>
    <dbReference type="NCBI Taxonomy" id="109957"/>
    <lineage>
        <taxon>Eukaryota</taxon>
        <taxon>Fungi</taxon>
        <taxon>Fungi incertae sedis</taxon>
        <taxon>Chytridiomycota</taxon>
        <taxon>Chytridiomycota incertae sedis</taxon>
        <taxon>Chytridiomycetes</taxon>
        <taxon>Chytridiales</taxon>
        <taxon>Chytriomycetaceae</taxon>
        <taxon>Physocladia</taxon>
    </lineage>
</organism>
<comment type="caution">
    <text evidence="2">The sequence shown here is derived from an EMBL/GenBank/DDBJ whole genome shotgun (WGS) entry which is preliminary data.</text>
</comment>
<evidence type="ECO:0000313" key="2">
    <source>
        <dbReference type="EMBL" id="KAJ3087016.1"/>
    </source>
</evidence>
<reference evidence="2" key="1">
    <citation type="submission" date="2020-05" db="EMBL/GenBank/DDBJ databases">
        <title>Phylogenomic resolution of chytrid fungi.</title>
        <authorList>
            <person name="Stajich J.E."/>
            <person name="Amses K."/>
            <person name="Simmons R."/>
            <person name="Seto K."/>
            <person name="Myers J."/>
            <person name="Bonds A."/>
            <person name="Quandt C.A."/>
            <person name="Barry K."/>
            <person name="Liu P."/>
            <person name="Grigoriev I."/>
            <person name="Longcore J.E."/>
            <person name="James T.Y."/>
        </authorList>
    </citation>
    <scope>NUCLEOTIDE SEQUENCE</scope>
    <source>
        <strain evidence="2">JEL0513</strain>
    </source>
</reference>